<evidence type="ECO:0000313" key="1">
    <source>
        <dbReference type="EMBL" id="MBB4106111.1"/>
    </source>
</evidence>
<sequence length="79" mass="9157">MDKINYNIFCRSMPRWHGSFSQLLVVPNGAQECCAFWSAKVPKALRQSAMSLFHNPMHIKKTVALRFVFNIFLKLKLSL</sequence>
<evidence type="ECO:0000313" key="2">
    <source>
        <dbReference type="Proteomes" id="UP000532273"/>
    </source>
</evidence>
<organism evidence="1 2">
    <name type="scientific">Pedobacter zeae</name>
    <dbReference type="NCBI Taxonomy" id="1737356"/>
    <lineage>
        <taxon>Bacteria</taxon>
        <taxon>Pseudomonadati</taxon>
        <taxon>Bacteroidota</taxon>
        <taxon>Sphingobacteriia</taxon>
        <taxon>Sphingobacteriales</taxon>
        <taxon>Sphingobacteriaceae</taxon>
        <taxon>Pedobacter</taxon>
    </lineage>
</organism>
<comment type="caution">
    <text evidence="1">The sequence shown here is derived from an EMBL/GenBank/DDBJ whole genome shotgun (WGS) entry which is preliminary data.</text>
</comment>
<accession>A0A7W6K8A7</accession>
<dbReference type="EMBL" id="JACIEF010000001">
    <property type="protein sequence ID" value="MBB4106111.1"/>
    <property type="molecule type" value="Genomic_DNA"/>
</dbReference>
<proteinExistence type="predicted"/>
<dbReference type="AlphaFoldDB" id="A0A7W6K8A7"/>
<dbReference type="Proteomes" id="UP000532273">
    <property type="component" value="Unassembled WGS sequence"/>
</dbReference>
<reference evidence="1 2" key="1">
    <citation type="submission" date="2020-08" db="EMBL/GenBank/DDBJ databases">
        <title>Genomic Encyclopedia of Type Strains, Phase IV (KMG-IV): sequencing the most valuable type-strain genomes for metagenomic binning, comparative biology and taxonomic classification.</title>
        <authorList>
            <person name="Goeker M."/>
        </authorList>
    </citation>
    <scope>NUCLEOTIDE SEQUENCE [LARGE SCALE GENOMIC DNA]</scope>
    <source>
        <strain evidence="1 2">DSM 100774</strain>
    </source>
</reference>
<protein>
    <submittedName>
        <fullName evidence="1">Uncharacterized protein</fullName>
    </submittedName>
</protein>
<gene>
    <name evidence="1" type="ORF">GGQ60_000071</name>
</gene>
<name>A0A7W6K8A7_9SPHI</name>
<dbReference type="RefSeq" id="WP_221235845.1">
    <property type="nucleotide sequence ID" value="NZ_JACIEF010000001.1"/>
</dbReference>